<dbReference type="FunFam" id="3.40.50.720:FF:000084">
    <property type="entry name" value="Short-chain dehydrogenase reductase"/>
    <property type="match status" value="1"/>
</dbReference>
<evidence type="ECO:0000256" key="1">
    <source>
        <dbReference type="ARBA" id="ARBA00006484"/>
    </source>
</evidence>
<dbReference type="InterPro" id="IPR050259">
    <property type="entry name" value="SDR"/>
</dbReference>
<dbReference type="InterPro" id="IPR020904">
    <property type="entry name" value="Sc_DH/Rdtase_CS"/>
</dbReference>
<proteinExistence type="inferred from homology"/>
<dbReference type="PRINTS" id="PR00080">
    <property type="entry name" value="SDRFAMILY"/>
</dbReference>
<dbReference type="PANTHER" id="PTHR42879:SF2">
    <property type="entry name" value="3-OXOACYL-[ACYL-CARRIER-PROTEIN] REDUCTASE FABG"/>
    <property type="match status" value="1"/>
</dbReference>
<dbReference type="Proteomes" id="UP000699985">
    <property type="component" value="Unassembled WGS sequence"/>
</dbReference>
<comment type="caution">
    <text evidence="3">The sequence shown here is derived from an EMBL/GenBank/DDBJ whole genome shotgun (WGS) entry which is preliminary data.</text>
</comment>
<dbReference type="Gene3D" id="3.40.50.720">
    <property type="entry name" value="NAD(P)-binding Rossmann-like Domain"/>
    <property type="match status" value="1"/>
</dbReference>
<dbReference type="PANTHER" id="PTHR42879">
    <property type="entry name" value="3-OXOACYL-(ACYL-CARRIER-PROTEIN) REDUCTASE"/>
    <property type="match status" value="1"/>
</dbReference>
<dbReference type="InterPro" id="IPR002347">
    <property type="entry name" value="SDR_fam"/>
</dbReference>
<evidence type="ECO:0000313" key="4">
    <source>
        <dbReference type="Proteomes" id="UP000699985"/>
    </source>
</evidence>
<protein>
    <submittedName>
        <fullName evidence="3">SDR family oxidoreductase</fullName>
    </submittedName>
</protein>
<accession>A0A966HJE9</accession>
<dbReference type="NCBIfam" id="NF009093">
    <property type="entry name" value="PRK12429.1"/>
    <property type="match status" value="1"/>
</dbReference>
<dbReference type="PROSITE" id="PS00061">
    <property type="entry name" value="ADH_SHORT"/>
    <property type="match status" value="1"/>
</dbReference>
<dbReference type="SUPFAM" id="SSF51735">
    <property type="entry name" value="NAD(P)-binding Rossmann-fold domains"/>
    <property type="match status" value="1"/>
</dbReference>
<name>A0A966HJE9_9PROT</name>
<dbReference type="Pfam" id="PF00106">
    <property type="entry name" value="adh_short"/>
    <property type="match status" value="1"/>
</dbReference>
<organism evidence="3 4">
    <name type="scientific">Candidatus Fonsibacter lacus</name>
    <dbReference type="NCBI Taxonomy" id="2576439"/>
    <lineage>
        <taxon>Bacteria</taxon>
        <taxon>Pseudomonadati</taxon>
        <taxon>Pseudomonadota</taxon>
        <taxon>Alphaproteobacteria</taxon>
        <taxon>Candidatus Pelagibacterales</taxon>
        <taxon>Candidatus Pelagibacterales incertae sedis</taxon>
        <taxon>Candidatus Fonsibacter</taxon>
    </lineage>
</organism>
<dbReference type="PRINTS" id="PR00081">
    <property type="entry name" value="GDHRDH"/>
</dbReference>
<sequence>MNLEKTILVTGSTSGIGLAITEKFYGEYYNVVIVGKAKTIVINKLKKNFDKHRSLILNLDLTKVNNIKKLISAANKKFKKIDVLVNCAGMQVVSPLDKYPDDIWRKLVDINLNAAFYMTKYILPVMRKNKWGRIINIASTHGLIGSVNKSAYTASKHGIVGLTKVTALETAKEKITCNSICPGFVLTEFIQDQIDVLAKKFKLSNAKAQIKLLQDKQPSLRFVQKTHIADLIYFLCSDSASEITGANIPIDGGWTAQ</sequence>
<evidence type="ECO:0000256" key="2">
    <source>
        <dbReference type="RuleBase" id="RU000363"/>
    </source>
</evidence>
<dbReference type="AlphaFoldDB" id="A0A966HJE9"/>
<reference evidence="3" key="1">
    <citation type="submission" date="2018-10" db="EMBL/GenBank/DDBJ databases">
        <title>Iterative Subtractive Binning of Freshwater Chronoseries Metagenomes Recovers Nearly Complete Genomes from over Four Hundred Novel Species.</title>
        <authorList>
            <person name="Rodriguez-R L.M."/>
            <person name="Tsementzi D."/>
            <person name="Luo C."/>
            <person name="Konstantinidis K.T."/>
        </authorList>
    </citation>
    <scope>NUCLEOTIDE SEQUENCE</scope>
    <source>
        <strain evidence="3">WB8_1A_003</strain>
    </source>
</reference>
<dbReference type="InterPro" id="IPR036291">
    <property type="entry name" value="NAD(P)-bd_dom_sf"/>
</dbReference>
<comment type="similarity">
    <text evidence="1 2">Belongs to the short-chain dehydrogenases/reductases (SDR) family.</text>
</comment>
<dbReference type="GO" id="GO:0032787">
    <property type="term" value="P:monocarboxylic acid metabolic process"/>
    <property type="evidence" value="ECO:0007669"/>
    <property type="project" value="UniProtKB-ARBA"/>
</dbReference>
<gene>
    <name evidence="3" type="ORF">EBX29_01015</name>
</gene>
<evidence type="ECO:0000313" key="3">
    <source>
        <dbReference type="EMBL" id="NCU50348.1"/>
    </source>
</evidence>
<dbReference type="EMBL" id="RGMI01000024">
    <property type="protein sequence ID" value="NCU50348.1"/>
    <property type="molecule type" value="Genomic_DNA"/>
</dbReference>